<dbReference type="AlphaFoldDB" id="A0A5N6D2C4"/>
<feature type="compositionally biased region" description="Polar residues" evidence="1">
    <location>
        <begin position="44"/>
        <end position="53"/>
    </location>
</feature>
<gene>
    <name evidence="2" type="ORF">BDV34DRAFT_207542</name>
</gene>
<dbReference type="OMA" id="MVERMTG"/>
<dbReference type="Proteomes" id="UP000326532">
    <property type="component" value="Unassembled WGS sequence"/>
</dbReference>
<dbReference type="VEuPathDB" id="FungiDB:BDV34DRAFT_207542"/>
<name>A0A5N6D2C4_ASPPA</name>
<accession>A0A5N6D2C4</accession>
<reference evidence="2 3" key="1">
    <citation type="submission" date="2019-04" db="EMBL/GenBank/DDBJ databases">
        <title>Fungal friends and foes A comparative genomics study of 23 Aspergillus species from section Flavi.</title>
        <authorList>
            <consortium name="DOE Joint Genome Institute"/>
            <person name="Kjaerbolling I."/>
            <person name="Vesth T.C."/>
            <person name="Frisvad J.C."/>
            <person name="Nybo J.L."/>
            <person name="Theobald S."/>
            <person name="Kildgaard S."/>
            <person name="Petersen T.I."/>
            <person name="Kuo A."/>
            <person name="Sato A."/>
            <person name="Lyhne E.K."/>
            <person name="Kogle M.E."/>
            <person name="Wiebenga A."/>
            <person name="Kun R.S."/>
            <person name="Lubbers R.J."/>
            <person name="Makela M.R."/>
            <person name="Barry K."/>
            <person name="Chovatia M."/>
            <person name="Clum A."/>
            <person name="Daum C."/>
            <person name="Haridas S."/>
            <person name="He G."/>
            <person name="LaButti K."/>
            <person name="Lipzen A."/>
            <person name="Mondo S."/>
            <person name="Pangilinan J."/>
            <person name="Riley R."/>
            <person name="Salamov A."/>
            <person name="Simmons B.A."/>
            <person name="Magnuson J.K."/>
            <person name="Henrissat B."/>
            <person name="Mortensen U.H."/>
            <person name="Larsen T.O."/>
            <person name="De vries R.P."/>
            <person name="Grigoriev I.V."/>
            <person name="Machida M."/>
            <person name="Baker S.E."/>
            <person name="Andersen M.R."/>
        </authorList>
    </citation>
    <scope>NUCLEOTIDE SEQUENCE [LARGE SCALE GENOMIC DNA]</scope>
    <source>
        <strain evidence="2 3">CBS 117618</strain>
    </source>
</reference>
<protein>
    <submittedName>
        <fullName evidence="2">Uncharacterized protein</fullName>
    </submittedName>
</protein>
<organism evidence="2 3">
    <name type="scientific">Aspergillus parasiticus</name>
    <dbReference type="NCBI Taxonomy" id="5067"/>
    <lineage>
        <taxon>Eukaryota</taxon>
        <taxon>Fungi</taxon>
        <taxon>Dikarya</taxon>
        <taxon>Ascomycota</taxon>
        <taxon>Pezizomycotina</taxon>
        <taxon>Eurotiomycetes</taxon>
        <taxon>Eurotiomycetidae</taxon>
        <taxon>Eurotiales</taxon>
        <taxon>Aspergillaceae</taxon>
        <taxon>Aspergillus</taxon>
        <taxon>Aspergillus subgen. Circumdati</taxon>
    </lineage>
</organism>
<proteinExistence type="predicted"/>
<evidence type="ECO:0000313" key="3">
    <source>
        <dbReference type="Proteomes" id="UP000326532"/>
    </source>
</evidence>
<sequence>MSGLPDLSHKEPSAQTLMEQARSRADNAREDLSNPHAEPVAGVQTDQSRNAQQDLDKGGTAKTSVEGGHSSRMVERMTGPSGIH</sequence>
<evidence type="ECO:0000256" key="1">
    <source>
        <dbReference type="SAM" id="MobiDB-lite"/>
    </source>
</evidence>
<evidence type="ECO:0000313" key="2">
    <source>
        <dbReference type="EMBL" id="KAB8199069.1"/>
    </source>
</evidence>
<dbReference type="EMBL" id="ML735099">
    <property type="protein sequence ID" value="KAB8199069.1"/>
    <property type="molecule type" value="Genomic_DNA"/>
</dbReference>
<feature type="region of interest" description="Disordered" evidence="1">
    <location>
        <begin position="1"/>
        <end position="84"/>
    </location>
</feature>
<feature type="compositionally biased region" description="Basic and acidic residues" evidence="1">
    <location>
        <begin position="21"/>
        <end position="33"/>
    </location>
</feature>
<keyword evidence="3" id="KW-1185">Reference proteome</keyword>